<dbReference type="Proteomes" id="UP001177744">
    <property type="component" value="Unassembled WGS sequence"/>
</dbReference>
<evidence type="ECO:0000313" key="2">
    <source>
        <dbReference type="EMBL" id="KAK1327767.1"/>
    </source>
</evidence>
<comment type="caution">
    <text evidence="2">The sequence shown here is derived from an EMBL/GenBank/DDBJ whole genome shotgun (WGS) entry which is preliminary data.</text>
</comment>
<keyword evidence="3" id="KW-1185">Reference proteome</keyword>
<sequence>METRPHGNAGPWGWHGLNMMARLGVGDRSRCRRPDWKEPDARPREGSATPAGAPSFYPQSPRHPVLSDKGTQKRRGSPRIRAGNRLLLRPRMWSQTWCLCRRKVCGSGVWRFSPLKPKSLGGRPYTKRGVLSTVFLELPSLPEALLPRRPTIRSQRPECGLGCLGGAGGGRNLADGTMCCFAAWPAVGLTVVRAPRHDPMSCSLATWESENKIHCTQTLLEGDGPKTYWTRELANDELILVRSCLPPRPPPRRSPTHCAPWPARSTSPFRAETLSARVSTQAESLR</sequence>
<name>A0AA40LD78_CNENI</name>
<dbReference type="Gene3D" id="2.40.128.20">
    <property type="match status" value="1"/>
</dbReference>
<protein>
    <submittedName>
        <fullName evidence="2">Uncharacterized protein</fullName>
    </submittedName>
</protein>
<accession>A0AA40LD78</accession>
<feature type="region of interest" description="Disordered" evidence="1">
    <location>
        <begin position="28"/>
        <end position="82"/>
    </location>
</feature>
<proteinExistence type="predicted"/>
<feature type="region of interest" description="Disordered" evidence="1">
    <location>
        <begin position="249"/>
        <end position="286"/>
    </location>
</feature>
<feature type="compositionally biased region" description="Basic and acidic residues" evidence="1">
    <location>
        <begin position="28"/>
        <end position="45"/>
    </location>
</feature>
<dbReference type="EMBL" id="JAULJE010000025">
    <property type="protein sequence ID" value="KAK1327767.1"/>
    <property type="molecule type" value="Genomic_DNA"/>
</dbReference>
<feature type="compositionally biased region" description="Polar residues" evidence="1">
    <location>
        <begin position="276"/>
        <end position="286"/>
    </location>
</feature>
<reference evidence="2" key="1">
    <citation type="submission" date="2023-06" db="EMBL/GenBank/DDBJ databases">
        <title>Reference genome for the Northern bat (Eptesicus nilssonii), a most northern bat species.</title>
        <authorList>
            <person name="Laine V.N."/>
            <person name="Pulliainen A.T."/>
            <person name="Lilley T.M."/>
        </authorList>
    </citation>
    <scope>NUCLEOTIDE SEQUENCE</scope>
    <source>
        <strain evidence="2">BLF_Eptnil</strain>
        <tissue evidence="2">Kidney</tissue>
    </source>
</reference>
<dbReference type="AlphaFoldDB" id="A0AA40LD78"/>
<dbReference type="SUPFAM" id="SSF50814">
    <property type="entry name" value="Lipocalins"/>
    <property type="match status" value="1"/>
</dbReference>
<organism evidence="2 3">
    <name type="scientific">Cnephaeus nilssonii</name>
    <name type="common">Northern bat</name>
    <name type="synonym">Eptesicus nilssonii</name>
    <dbReference type="NCBI Taxonomy" id="3371016"/>
    <lineage>
        <taxon>Eukaryota</taxon>
        <taxon>Metazoa</taxon>
        <taxon>Chordata</taxon>
        <taxon>Craniata</taxon>
        <taxon>Vertebrata</taxon>
        <taxon>Euteleostomi</taxon>
        <taxon>Mammalia</taxon>
        <taxon>Eutheria</taxon>
        <taxon>Laurasiatheria</taxon>
        <taxon>Chiroptera</taxon>
        <taxon>Yangochiroptera</taxon>
        <taxon>Vespertilionidae</taxon>
        <taxon>Cnephaeus</taxon>
    </lineage>
</organism>
<evidence type="ECO:0000256" key="1">
    <source>
        <dbReference type="SAM" id="MobiDB-lite"/>
    </source>
</evidence>
<evidence type="ECO:0000313" key="3">
    <source>
        <dbReference type="Proteomes" id="UP001177744"/>
    </source>
</evidence>
<gene>
    <name evidence="2" type="ORF">QTO34_012675</name>
</gene>
<dbReference type="InterPro" id="IPR012674">
    <property type="entry name" value="Calycin"/>
</dbReference>